<dbReference type="Gene3D" id="1.20.1560.10">
    <property type="entry name" value="ABC transporter type 1, transmembrane domain"/>
    <property type="match status" value="2"/>
</dbReference>
<dbReference type="InterPro" id="IPR027417">
    <property type="entry name" value="P-loop_NTPase"/>
</dbReference>
<keyword evidence="2" id="KW-0813">Transport</keyword>
<feature type="transmembrane region" description="Helical" evidence="9">
    <location>
        <begin position="730"/>
        <end position="751"/>
    </location>
</feature>
<keyword evidence="13" id="KW-1185">Reference proteome</keyword>
<feature type="domain" description="ABC transporter" evidence="10">
    <location>
        <begin position="405"/>
        <end position="628"/>
    </location>
</feature>
<dbReference type="Pfam" id="PF00005">
    <property type="entry name" value="ABC_tran"/>
    <property type="match status" value="2"/>
</dbReference>
<dbReference type="InterPro" id="IPR036640">
    <property type="entry name" value="ABC1_TM_sf"/>
</dbReference>
<dbReference type="OMA" id="LNICAVG"/>
<feature type="transmembrane region" description="Helical" evidence="9">
    <location>
        <begin position="686"/>
        <end position="710"/>
    </location>
</feature>
<keyword evidence="8 9" id="KW-0472">Membrane</keyword>
<dbReference type="PROSITE" id="PS50929">
    <property type="entry name" value="ABC_TM1F"/>
    <property type="match status" value="2"/>
</dbReference>
<dbReference type="HOGENOM" id="CLU_000604_27_1_1"/>
<organism evidence="12 13">
    <name type="scientific">Megaselia scalaris</name>
    <name type="common">Humpbacked fly</name>
    <name type="synonym">Phora scalaris</name>
    <dbReference type="NCBI Taxonomy" id="36166"/>
    <lineage>
        <taxon>Eukaryota</taxon>
        <taxon>Metazoa</taxon>
        <taxon>Ecdysozoa</taxon>
        <taxon>Arthropoda</taxon>
        <taxon>Hexapoda</taxon>
        <taxon>Insecta</taxon>
        <taxon>Pterygota</taxon>
        <taxon>Neoptera</taxon>
        <taxon>Endopterygota</taxon>
        <taxon>Diptera</taxon>
        <taxon>Brachycera</taxon>
        <taxon>Muscomorpha</taxon>
        <taxon>Platypezoidea</taxon>
        <taxon>Phoridae</taxon>
        <taxon>Megaseliini</taxon>
        <taxon>Megaselia</taxon>
    </lineage>
</organism>
<keyword evidence="4" id="KW-0677">Repeat</keyword>
<keyword evidence="7 9" id="KW-1133">Transmembrane helix</keyword>
<dbReference type="InterPro" id="IPR044726">
    <property type="entry name" value="ABCC_6TM_D2"/>
</dbReference>
<keyword evidence="3 9" id="KW-0812">Transmembrane</keyword>
<name>T1GI51_MEGSC</name>
<feature type="transmembrane region" description="Helical" evidence="9">
    <location>
        <begin position="128"/>
        <end position="146"/>
    </location>
</feature>
<evidence type="ECO:0000256" key="9">
    <source>
        <dbReference type="SAM" id="Phobius"/>
    </source>
</evidence>
<evidence type="ECO:0000256" key="8">
    <source>
        <dbReference type="ARBA" id="ARBA00023136"/>
    </source>
</evidence>
<dbReference type="InterPro" id="IPR003593">
    <property type="entry name" value="AAA+_ATPase"/>
</dbReference>
<dbReference type="CDD" id="cd18579">
    <property type="entry name" value="ABC_6TM_ABCC_D1"/>
    <property type="match status" value="1"/>
</dbReference>
<feature type="transmembrane region" description="Helical" evidence="9">
    <location>
        <begin position="821"/>
        <end position="840"/>
    </location>
</feature>
<dbReference type="SUPFAM" id="SSF90123">
    <property type="entry name" value="ABC transporter transmembrane region"/>
    <property type="match status" value="2"/>
</dbReference>
<accession>T1GI51</accession>
<dbReference type="InterPro" id="IPR050173">
    <property type="entry name" value="ABC_transporter_C-like"/>
</dbReference>
<feature type="transmembrane region" description="Helical" evidence="9">
    <location>
        <begin position="906"/>
        <end position="928"/>
    </location>
</feature>
<dbReference type="GO" id="GO:0016020">
    <property type="term" value="C:membrane"/>
    <property type="evidence" value="ECO:0007669"/>
    <property type="project" value="UniProtKB-SubCell"/>
</dbReference>
<protein>
    <recommendedName>
        <fullName evidence="14">ABC transmembrane type-1 domain-containing protein</fullName>
    </recommendedName>
</protein>
<feature type="transmembrane region" description="Helical" evidence="9">
    <location>
        <begin position="306"/>
        <end position="331"/>
    </location>
</feature>
<keyword evidence="6" id="KW-0067">ATP-binding</keyword>
<dbReference type="GO" id="GO:0016887">
    <property type="term" value="F:ATP hydrolysis activity"/>
    <property type="evidence" value="ECO:0007669"/>
    <property type="project" value="InterPro"/>
</dbReference>
<dbReference type="Pfam" id="PF00664">
    <property type="entry name" value="ABC_membrane"/>
    <property type="match status" value="2"/>
</dbReference>
<evidence type="ECO:0000256" key="4">
    <source>
        <dbReference type="ARBA" id="ARBA00022737"/>
    </source>
</evidence>
<dbReference type="AlphaFoldDB" id="T1GI51"/>
<dbReference type="PROSITE" id="PS00211">
    <property type="entry name" value="ABC_TRANSPORTER_1"/>
    <property type="match status" value="1"/>
</dbReference>
<dbReference type="EMBL" id="CAQQ02012038">
    <property type="status" value="NOT_ANNOTATED_CDS"/>
    <property type="molecule type" value="Genomic_DNA"/>
</dbReference>
<comment type="subcellular location">
    <subcellularLocation>
        <location evidence="1">Membrane</location>
        <topology evidence="1">Multi-pass membrane protein</topology>
    </subcellularLocation>
</comment>
<feature type="domain" description="ABC transmembrane type-1" evidence="11">
    <location>
        <begin position="87"/>
        <end position="354"/>
    </location>
</feature>
<dbReference type="InterPro" id="IPR017871">
    <property type="entry name" value="ABC_transporter-like_CS"/>
</dbReference>
<evidence type="ECO:0000259" key="10">
    <source>
        <dbReference type="PROSITE" id="PS50893"/>
    </source>
</evidence>
<dbReference type="InterPro" id="IPR044746">
    <property type="entry name" value="ABCC_6TM_D1"/>
</dbReference>
<evidence type="ECO:0008006" key="14">
    <source>
        <dbReference type="Google" id="ProtNLM"/>
    </source>
</evidence>
<feature type="transmembrane region" description="Helical" evidence="9">
    <location>
        <begin position="222"/>
        <end position="243"/>
    </location>
</feature>
<feature type="transmembrane region" description="Helical" evidence="9">
    <location>
        <begin position="85"/>
        <end position="108"/>
    </location>
</feature>
<evidence type="ECO:0000256" key="7">
    <source>
        <dbReference type="ARBA" id="ARBA00022989"/>
    </source>
</evidence>
<dbReference type="CDD" id="cd03250">
    <property type="entry name" value="ABCC_MRP_domain1"/>
    <property type="match status" value="1"/>
</dbReference>
<sequence>MPVDLICLSIHHVKSTFEDGYDMWIKDIFKIGLSRPIAEEDFFELKPSFETTPLSENLNNLWQDEKLVPKPSVLRILWKASGLKIILLGVAVAVIQTITRAIIFSFPGRIFCCESNRDLRNSSLWLCVWYRALGFLPAICFHNLNYNFLKIGTKIRLGLSGLIYNKCLKSSKSSSNDGLSARAINIMSSDLEEYDVAIANIHDLWMRPLEVCIYGYIMSQEVGFAATSIGLLFLLMFIPLQAWCGKMTTHYYATTSDITDWRVKIMNEIFQGIQVIKMYVWEKSFAKLIAKIRIKEMAGFKAVSNIMTMLAGTHFVSTISVFLSIMTYIYFGGTLSARKVFFISSFFNILNEGMIEDWPQSIIFCTHLYVSSKRVTEFLLEGEFSSKEETNSKRKVNENTKEKRLIFNNVSARWGTNTETTTPHLKNIDLTITDGCMVGVIGQVGSGKTTLLNCILGEVPIVEGSVIVDGKITSQEPWIIEGSIKDNIVFVDEYDSVRYAEVVKACSLLKDLKIFPNGDETLIGERGVTLSGGQKARINLARAVYRQADIYLLDDPLSAVDTEVGRHIFDQCITKLLKGKITVLVTHQHQYLKNVEQILVLNSGIIENQGSYQSIQKTSSFLKRLDSVDDLDDLKDNQKPELQNQKSVSLNELEQHESQEKVKNLKKGIVSWDCYSFYFGALRNPIFVASVFFLIVLNKLTMTSVDYYLVNWEQEMAANDTSPATESTSIRLQLIVNYGLILMVALIVFLAKTLGFFSMCLKIAYNMHDMFFNRISRASMYFFNTNNSGNLQIVSLEMSMLWIFLVDFVGLLAIVSMANPYLLIPATFIMFVLYGMRTLYTKGSQDMKRIESASRSPIFSMTNETFQGLTTIRAFGAEKSLRKIFHEYLDDNSSAWFMFASSTRAFALWVDMICVLYIFIVTFSFLIFKDNYQSGDVGLAILHCLSIIGSTQYNIRQTVTLENQMTSVEKIMDYCKVPEEENANLEKKTVNSTWPKNGGIKFKNFSMKYSEIGSHILKNINIEIKPMEKVGIVGRTGAGKSSLIQALFRLAVNKGIVEIDNVDISELALEDLRSKISIIPQDPVLFSGTLKYNLDPFDNYKDDIYGEF</sequence>
<reference evidence="12" key="2">
    <citation type="submission" date="2015-06" db="UniProtKB">
        <authorList>
            <consortium name="EnsemblMetazoa"/>
        </authorList>
    </citation>
    <scope>IDENTIFICATION</scope>
</reference>
<dbReference type="Proteomes" id="UP000015102">
    <property type="component" value="Unassembled WGS sequence"/>
</dbReference>
<evidence type="ECO:0000259" key="11">
    <source>
        <dbReference type="PROSITE" id="PS50929"/>
    </source>
</evidence>
<dbReference type="SMART" id="SM00382">
    <property type="entry name" value="AAA"/>
    <property type="match status" value="1"/>
</dbReference>
<dbReference type="PROSITE" id="PS50893">
    <property type="entry name" value="ABC_TRANSPORTER_2"/>
    <property type="match status" value="1"/>
</dbReference>
<dbReference type="PANTHER" id="PTHR24223">
    <property type="entry name" value="ATP-BINDING CASSETTE SUB-FAMILY C"/>
    <property type="match status" value="1"/>
</dbReference>
<dbReference type="CDD" id="cd18580">
    <property type="entry name" value="ABC_6TM_ABCC_D2"/>
    <property type="match status" value="1"/>
</dbReference>
<dbReference type="EnsemblMetazoa" id="MESCA003118-RA">
    <property type="protein sequence ID" value="MESCA003118-PA"/>
    <property type="gene ID" value="MESCA003118"/>
</dbReference>
<dbReference type="InterPro" id="IPR011527">
    <property type="entry name" value="ABC1_TM_dom"/>
</dbReference>
<evidence type="ECO:0000256" key="2">
    <source>
        <dbReference type="ARBA" id="ARBA00022448"/>
    </source>
</evidence>
<evidence type="ECO:0000313" key="13">
    <source>
        <dbReference type="Proteomes" id="UP000015102"/>
    </source>
</evidence>
<dbReference type="GO" id="GO:0140359">
    <property type="term" value="F:ABC-type transporter activity"/>
    <property type="evidence" value="ECO:0007669"/>
    <property type="project" value="InterPro"/>
</dbReference>
<dbReference type="SUPFAM" id="SSF52540">
    <property type="entry name" value="P-loop containing nucleoside triphosphate hydrolases"/>
    <property type="match status" value="2"/>
</dbReference>
<dbReference type="PANTHER" id="PTHR24223:SF324">
    <property type="entry name" value="LD17001P"/>
    <property type="match status" value="1"/>
</dbReference>
<dbReference type="FunFam" id="3.40.50.300:FF:000973">
    <property type="entry name" value="Multidrug resistance-associated protein 4"/>
    <property type="match status" value="1"/>
</dbReference>
<dbReference type="Gene3D" id="3.40.50.300">
    <property type="entry name" value="P-loop containing nucleotide triphosphate hydrolases"/>
    <property type="match status" value="2"/>
</dbReference>
<evidence type="ECO:0000313" key="12">
    <source>
        <dbReference type="EnsemblMetazoa" id="MESCA003118-PA"/>
    </source>
</evidence>
<feature type="domain" description="ABC transmembrane type-1" evidence="11">
    <location>
        <begin position="688"/>
        <end position="950"/>
    </location>
</feature>
<reference evidence="13" key="1">
    <citation type="submission" date="2013-02" db="EMBL/GenBank/DDBJ databases">
        <authorList>
            <person name="Hughes D."/>
        </authorList>
    </citation>
    <scope>NUCLEOTIDE SEQUENCE</scope>
    <source>
        <strain>Durham</strain>
        <strain evidence="13">NC isolate 2 -- Noor lab</strain>
    </source>
</reference>
<dbReference type="GO" id="GO:0005524">
    <property type="term" value="F:ATP binding"/>
    <property type="evidence" value="ECO:0007669"/>
    <property type="project" value="UniProtKB-KW"/>
</dbReference>
<keyword evidence="5" id="KW-0547">Nucleotide-binding</keyword>
<evidence type="ECO:0000256" key="5">
    <source>
        <dbReference type="ARBA" id="ARBA00022741"/>
    </source>
</evidence>
<proteinExistence type="predicted"/>
<dbReference type="InterPro" id="IPR003439">
    <property type="entry name" value="ABC_transporter-like_ATP-bd"/>
</dbReference>
<feature type="transmembrane region" description="Helical" evidence="9">
    <location>
        <begin position="793"/>
        <end position="815"/>
    </location>
</feature>
<dbReference type="STRING" id="36166.T1GI51"/>
<dbReference type="FunFam" id="3.40.50.300:FF:004162">
    <property type="entry name" value="ATP binding cassette subfamily C member 5"/>
    <property type="match status" value="1"/>
</dbReference>
<evidence type="ECO:0000256" key="6">
    <source>
        <dbReference type="ARBA" id="ARBA00022840"/>
    </source>
</evidence>
<evidence type="ECO:0000256" key="1">
    <source>
        <dbReference type="ARBA" id="ARBA00004141"/>
    </source>
</evidence>
<evidence type="ECO:0000256" key="3">
    <source>
        <dbReference type="ARBA" id="ARBA00022692"/>
    </source>
</evidence>
<dbReference type="FunFam" id="1.20.1560.10:FF:000229">
    <property type="entry name" value="ABC transporter, putative"/>
    <property type="match status" value="1"/>
</dbReference>